<keyword evidence="2" id="KW-1185">Reference proteome</keyword>
<dbReference type="Proteomes" id="UP000076532">
    <property type="component" value="Unassembled WGS sequence"/>
</dbReference>
<gene>
    <name evidence="1" type="ORF">FIBSPDRAFT_1049308</name>
</gene>
<organism evidence="1 2">
    <name type="scientific">Athelia psychrophila</name>
    <dbReference type="NCBI Taxonomy" id="1759441"/>
    <lineage>
        <taxon>Eukaryota</taxon>
        <taxon>Fungi</taxon>
        <taxon>Dikarya</taxon>
        <taxon>Basidiomycota</taxon>
        <taxon>Agaricomycotina</taxon>
        <taxon>Agaricomycetes</taxon>
        <taxon>Agaricomycetidae</taxon>
        <taxon>Atheliales</taxon>
        <taxon>Atheliaceae</taxon>
        <taxon>Athelia</taxon>
    </lineage>
</organism>
<name>A0A166CFG5_9AGAM</name>
<reference evidence="1 2" key="1">
    <citation type="journal article" date="2016" name="Mol. Biol. Evol.">
        <title>Comparative Genomics of Early-Diverging Mushroom-Forming Fungi Provides Insights into the Origins of Lignocellulose Decay Capabilities.</title>
        <authorList>
            <person name="Nagy L.G."/>
            <person name="Riley R."/>
            <person name="Tritt A."/>
            <person name="Adam C."/>
            <person name="Daum C."/>
            <person name="Floudas D."/>
            <person name="Sun H."/>
            <person name="Yadav J.S."/>
            <person name="Pangilinan J."/>
            <person name="Larsson K.H."/>
            <person name="Matsuura K."/>
            <person name="Barry K."/>
            <person name="Labutti K."/>
            <person name="Kuo R."/>
            <person name="Ohm R.A."/>
            <person name="Bhattacharya S.S."/>
            <person name="Shirouzu T."/>
            <person name="Yoshinaga Y."/>
            <person name="Martin F.M."/>
            <person name="Grigoriev I.V."/>
            <person name="Hibbett D.S."/>
        </authorList>
    </citation>
    <scope>NUCLEOTIDE SEQUENCE [LARGE SCALE GENOMIC DNA]</scope>
    <source>
        <strain evidence="1 2">CBS 109695</strain>
    </source>
</reference>
<evidence type="ECO:0000313" key="2">
    <source>
        <dbReference type="Proteomes" id="UP000076532"/>
    </source>
</evidence>
<sequence length="85" mass="8698">MGYGTTGHDTTAILARTGTFALVSRSKFSDVWEMLEGGGIVALSASTSAGALPAGSPWKLVHTASFAMTQAPISFPPSPAFDPTP</sequence>
<accession>A0A166CFG5</accession>
<proteinExistence type="predicted"/>
<dbReference type="AlphaFoldDB" id="A0A166CFG5"/>
<dbReference type="EMBL" id="KV417630">
    <property type="protein sequence ID" value="KZP13609.1"/>
    <property type="molecule type" value="Genomic_DNA"/>
</dbReference>
<evidence type="ECO:0000313" key="1">
    <source>
        <dbReference type="EMBL" id="KZP13609.1"/>
    </source>
</evidence>
<protein>
    <submittedName>
        <fullName evidence="1">Uncharacterized protein</fullName>
    </submittedName>
</protein>